<evidence type="ECO:0000256" key="1">
    <source>
        <dbReference type="SAM" id="MobiDB-lite"/>
    </source>
</evidence>
<dbReference type="AlphaFoldDB" id="A0AAD4ERE6"/>
<feature type="transmembrane region" description="Helical" evidence="2">
    <location>
        <begin position="225"/>
        <end position="247"/>
    </location>
</feature>
<feature type="region of interest" description="Disordered" evidence="1">
    <location>
        <begin position="254"/>
        <end position="340"/>
    </location>
</feature>
<accession>A0AAD4ERE6</accession>
<sequence>MSTSTTSSSTKTSKTPLVITSFPSVPLTATFTAPGSDCGGIYAPRRPPVYMIDDKPSCLPPGFSTSNSAFFYSPGIACPAGYWTACHDTTGAASITTVTCCPTYGDDIKLSCVADPLTLSEVWETLFCTWIAPRSPGTAVTLTKSGDGRTSTVVSRVTGPGGINAYGVRMVHQASDLEGPSTTSPTSSETTSPTTTTTATSPEDTTPPQQERSPSSTGLSTGAKAAIGVAVPLAVLAALALGLWVWWRRRKGQGGTHQQQQHPSQTPSELSPQVGGMGGFHQKPPGEGYYHYGSQPQPPPPQEMAGMWEPPELPSTRAAAELDAGGVGAGVRPGTEVGGR</sequence>
<keyword evidence="2" id="KW-0472">Membrane</keyword>
<evidence type="ECO:0000313" key="4">
    <source>
        <dbReference type="Proteomes" id="UP001197093"/>
    </source>
</evidence>
<feature type="compositionally biased region" description="Low complexity" evidence="1">
    <location>
        <begin position="180"/>
        <end position="208"/>
    </location>
</feature>
<dbReference type="EMBL" id="JAHCVI010000004">
    <property type="protein sequence ID" value="KAG7286183.1"/>
    <property type="molecule type" value="Genomic_DNA"/>
</dbReference>
<feature type="compositionally biased region" description="Low complexity" evidence="1">
    <location>
        <begin position="256"/>
        <end position="268"/>
    </location>
</feature>
<organism evidence="3 4">
    <name type="scientific">Staphylotrichum longicolle</name>
    <dbReference type="NCBI Taxonomy" id="669026"/>
    <lineage>
        <taxon>Eukaryota</taxon>
        <taxon>Fungi</taxon>
        <taxon>Dikarya</taxon>
        <taxon>Ascomycota</taxon>
        <taxon>Pezizomycotina</taxon>
        <taxon>Sordariomycetes</taxon>
        <taxon>Sordariomycetidae</taxon>
        <taxon>Sordariales</taxon>
        <taxon>Chaetomiaceae</taxon>
        <taxon>Staphylotrichum</taxon>
    </lineage>
</organism>
<keyword evidence="2" id="KW-0812">Transmembrane</keyword>
<evidence type="ECO:0000313" key="3">
    <source>
        <dbReference type="EMBL" id="KAG7286183.1"/>
    </source>
</evidence>
<keyword evidence="2" id="KW-1133">Transmembrane helix</keyword>
<feature type="region of interest" description="Disordered" evidence="1">
    <location>
        <begin position="176"/>
        <end position="220"/>
    </location>
</feature>
<protein>
    <submittedName>
        <fullName evidence="3">Uncharacterized protein</fullName>
    </submittedName>
</protein>
<name>A0AAD4ERE6_9PEZI</name>
<proteinExistence type="predicted"/>
<feature type="compositionally biased region" description="Gly residues" evidence="1">
    <location>
        <begin position="325"/>
        <end position="340"/>
    </location>
</feature>
<keyword evidence="4" id="KW-1185">Reference proteome</keyword>
<feature type="compositionally biased region" description="Polar residues" evidence="1">
    <location>
        <begin position="209"/>
        <end position="220"/>
    </location>
</feature>
<comment type="caution">
    <text evidence="3">The sequence shown here is derived from an EMBL/GenBank/DDBJ whole genome shotgun (WGS) entry which is preliminary data.</text>
</comment>
<reference evidence="3" key="1">
    <citation type="submission" date="2023-02" db="EMBL/GenBank/DDBJ databases">
        <authorList>
            <person name="Palmer J.M."/>
        </authorList>
    </citation>
    <scope>NUCLEOTIDE SEQUENCE</scope>
    <source>
        <strain evidence="3">FW57</strain>
    </source>
</reference>
<gene>
    <name evidence="3" type="ORF">NEMBOFW57_008488</name>
</gene>
<evidence type="ECO:0000256" key="2">
    <source>
        <dbReference type="SAM" id="Phobius"/>
    </source>
</evidence>
<dbReference type="Proteomes" id="UP001197093">
    <property type="component" value="Unassembled WGS sequence"/>
</dbReference>